<dbReference type="AlphaFoldDB" id="B8Y968"/>
<dbReference type="EMBL" id="KC685676">
    <property type="protein sequence ID" value="AHF70495.1"/>
    <property type="molecule type" value="Genomic_DNA"/>
</dbReference>
<accession>A0A1S4N4F8</accession>
<sequence length="91" mass="10004">MFMNFMLALLFSVLSFLWSKSIMSSLISLELSWCWVYVIMHIALSESLDALLSSEVLSVIVCESVVGLSLLISLTYGWGSTGLSLSGCMKI</sequence>
<dbReference type="Gene3D" id="1.10.287.3510">
    <property type="match status" value="1"/>
</dbReference>
<evidence type="ECO:0000256" key="2">
    <source>
        <dbReference type="SAM" id="SignalP"/>
    </source>
</evidence>
<dbReference type="EMBL" id="KC685688">
    <property type="protein sequence ID" value="AHF70507.1"/>
    <property type="molecule type" value="Genomic_DNA"/>
</dbReference>
<geneLocation type="mitochondrion" evidence="3"/>
<gene>
    <name evidence="3" type="primary">ND4L</name>
    <name evidence="4" type="synonym">NAD4L</name>
</gene>
<dbReference type="EMBL" id="KC685685">
    <property type="protein sequence ID" value="AHF70504.1"/>
    <property type="molecule type" value="Genomic_DNA"/>
</dbReference>
<keyword evidence="1" id="KW-0812">Transmembrane</keyword>
<evidence type="ECO:0000313" key="6">
    <source>
        <dbReference type="Proteomes" id="UP000009046"/>
    </source>
</evidence>
<keyword evidence="1" id="KW-1133">Transmembrane helix</keyword>
<proteinExistence type="predicted"/>
<reference evidence="3" key="1">
    <citation type="journal article" date="2009" name="Genome Res.">
        <title>The single mitochondrial chromosome typical of animals has evolved into 18 minichromosomes in the human body louse, Pediculus humanus.</title>
        <authorList>
            <person name="Shao R."/>
            <person name="Kirkness E.F."/>
            <person name="Barker S.C."/>
        </authorList>
    </citation>
    <scope>NUCLEOTIDE SEQUENCE</scope>
</reference>
<dbReference type="EMBL" id="KC685680">
    <property type="protein sequence ID" value="AHF70499.1"/>
    <property type="molecule type" value="Genomic_DNA"/>
</dbReference>
<dbReference type="Proteomes" id="UP000009046">
    <property type="component" value="Unassembled WGS sequence"/>
</dbReference>
<feature type="chain" id="PRO_5011410692" evidence="2">
    <location>
        <begin position="20"/>
        <end position="91"/>
    </location>
</feature>
<reference evidence="4" key="2">
    <citation type="journal article" date="2014" name="Med. Vet. Entomol.">
        <title>Second-generation sequencing of entire mitochondrial coding-regions (approximately 15.4 kb) holds promise for study of the phylogeny and taxonomy of human body lice and head lice.</title>
        <authorList>
            <person name="Xiong H."/>
            <person name="Campelo D."/>
            <person name="Pollack R.J."/>
            <person name="Raoult D."/>
            <person name="Shao R."/>
            <person name="Alem M."/>
            <person name="Ali J."/>
            <person name="Bilcha K."/>
            <person name="Barker S.C."/>
        </authorList>
    </citation>
    <scope>NUCLEOTIDE SEQUENCE</scope>
</reference>
<keyword evidence="2" id="KW-0732">Signal</keyword>
<name>B8Y968_PEDHC</name>
<evidence type="ECO:0000313" key="5">
    <source>
        <dbReference type="EnsemblMetazoa" id="PHUM627357-PA"/>
    </source>
</evidence>
<protein>
    <submittedName>
        <fullName evidence="3">NADH dehydrogenase subunit 4L</fullName>
    </submittedName>
</protein>
<feature type="signal peptide" evidence="2">
    <location>
        <begin position="1"/>
        <end position="19"/>
    </location>
</feature>
<dbReference type="HOGENOM" id="CLU_2433221_0_0_1"/>
<accession>B8Y968</accession>
<dbReference type="EMBL" id="FJ499488">
    <property type="protein sequence ID" value="ACL27442.1"/>
    <property type="molecule type" value="Genomic_DNA"/>
</dbReference>
<dbReference type="EMBL" id="KC685678">
    <property type="protein sequence ID" value="AHF70497.1"/>
    <property type="molecule type" value="Genomic_DNA"/>
</dbReference>
<keyword evidence="6" id="KW-1185">Reference proteome</keyword>
<reference evidence="5" key="3">
    <citation type="submission" date="2021-02" db="UniProtKB">
        <authorList>
            <consortium name="EnsemblMetazoa"/>
        </authorList>
    </citation>
    <scope>IDENTIFICATION</scope>
    <source>
        <strain evidence="5">USDA</strain>
    </source>
</reference>
<feature type="transmembrane region" description="Helical" evidence="1">
    <location>
        <begin position="56"/>
        <end position="79"/>
    </location>
</feature>
<evidence type="ECO:0000313" key="3">
    <source>
        <dbReference type="EMBL" id="ACL27442.1"/>
    </source>
</evidence>
<keyword evidence="3" id="KW-0496">Mitochondrion</keyword>
<dbReference type="EnsemblMetazoa" id="PHUM627357-RA">
    <property type="protein sequence ID" value="PHUM627357-PA"/>
    <property type="gene ID" value="PHUM627357"/>
</dbReference>
<dbReference type="EMBL" id="KC685672">
    <property type="protein sequence ID" value="AHF70491.1"/>
    <property type="molecule type" value="Genomic_DNA"/>
</dbReference>
<evidence type="ECO:0000313" key="4">
    <source>
        <dbReference type="EMBL" id="AHF70491.1"/>
    </source>
</evidence>
<organism evidence="3">
    <name type="scientific">Pediculus humanus subsp. corporis</name>
    <name type="common">Body louse</name>
    <dbReference type="NCBI Taxonomy" id="121224"/>
    <lineage>
        <taxon>Eukaryota</taxon>
        <taxon>Metazoa</taxon>
        <taxon>Ecdysozoa</taxon>
        <taxon>Arthropoda</taxon>
        <taxon>Hexapoda</taxon>
        <taxon>Insecta</taxon>
        <taxon>Pterygota</taxon>
        <taxon>Neoptera</taxon>
        <taxon>Paraneoptera</taxon>
        <taxon>Psocodea</taxon>
        <taxon>Troctomorpha</taxon>
        <taxon>Phthiraptera</taxon>
        <taxon>Anoplura</taxon>
        <taxon>Pediculidae</taxon>
        <taxon>Pediculus</taxon>
    </lineage>
</organism>
<keyword evidence="1" id="KW-0472">Membrane</keyword>
<evidence type="ECO:0000256" key="1">
    <source>
        <dbReference type="SAM" id="Phobius"/>
    </source>
</evidence>